<feature type="transmembrane region" description="Helical" evidence="2">
    <location>
        <begin position="196"/>
        <end position="215"/>
    </location>
</feature>
<accession>A0A8J3YRY4</accession>
<feature type="transmembrane region" description="Helical" evidence="2">
    <location>
        <begin position="258"/>
        <end position="280"/>
    </location>
</feature>
<feature type="compositionally biased region" description="Basic and acidic residues" evidence="1">
    <location>
        <begin position="26"/>
        <end position="44"/>
    </location>
</feature>
<dbReference type="AlphaFoldDB" id="A0A8J3YRY4"/>
<protein>
    <submittedName>
        <fullName evidence="3">Uncharacterized protein</fullName>
    </submittedName>
</protein>
<feature type="transmembrane region" description="Helical" evidence="2">
    <location>
        <begin position="87"/>
        <end position="106"/>
    </location>
</feature>
<gene>
    <name evidence="3" type="ORF">Val02_55240</name>
</gene>
<organism evidence="3 4">
    <name type="scientific">Virgisporangium aliadipatigenens</name>
    <dbReference type="NCBI Taxonomy" id="741659"/>
    <lineage>
        <taxon>Bacteria</taxon>
        <taxon>Bacillati</taxon>
        <taxon>Actinomycetota</taxon>
        <taxon>Actinomycetes</taxon>
        <taxon>Micromonosporales</taxon>
        <taxon>Micromonosporaceae</taxon>
        <taxon>Virgisporangium</taxon>
    </lineage>
</organism>
<name>A0A8J3YRY4_9ACTN</name>
<dbReference type="Proteomes" id="UP000619260">
    <property type="component" value="Unassembled WGS sequence"/>
</dbReference>
<reference evidence="3" key="1">
    <citation type="submission" date="2021-01" db="EMBL/GenBank/DDBJ databases">
        <title>Whole genome shotgun sequence of Virgisporangium aliadipatigenens NBRC 105644.</title>
        <authorList>
            <person name="Komaki H."/>
            <person name="Tamura T."/>
        </authorList>
    </citation>
    <scope>NUCLEOTIDE SEQUENCE</scope>
    <source>
        <strain evidence="3">NBRC 105644</strain>
    </source>
</reference>
<feature type="transmembrane region" description="Helical" evidence="2">
    <location>
        <begin position="164"/>
        <end position="184"/>
    </location>
</feature>
<keyword evidence="2" id="KW-0472">Membrane</keyword>
<comment type="caution">
    <text evidence="3">The sequence shown here is derived from an EMBL/GenBank/DDBJ whole genome shotgun (WGS) entry which is preliminary data.</text>
</comment>
<dbReference type="EMBL" id="BOPF01000021">
    <property type="protein sequence ID" value="GIJ48638.1"/>
    <property type="molecule type" value="Genomic_DNA"/>
</dbReference>
<feature type="region of interest" description="Disordered" evidence="1">
    <location>
        <begin position="1"/>
        <end position="69"/>
    </location>
</feature>
<feature type="transmembrane region" description="Helical" evidence="2">
    <location>
        <begin position="227"/>
        <end position="246"/>
    </location>
</feature>
<feature type="compositionally biased region" description="Acidic residues" evidence="1">
    <location>
        <begin position="59"/>
        <end position="69"/>
    </location>
</feature>
<evidence type="ECO:0000313" key="3">
    <source>
        <dbReference type="EMBL" id="GIJ48638.1"/>
    </source>
</evidence>
<evidence type="ECO:0000256" key="2">
    <source>
        <dbReference type="SAM" id="Phobius"/>
    </source>
</evidence>
<feature type="transmembrane region" description="Helical" evidence="2">
    <location>
        <begin position="286"/>
        <end position="306"/>
    </location>
</feature>
<keyword evidence="2" id="KW-0812">Transmembrane</keyword>
<evidence type="ECO:0000313" key="4">
    <source>
        <dbReference type="Proteomes" id="UP000619260"/>
    </source>
</evidence>
<feature type="transmembrane region" description="Helical" evidence="2">
    <location>
        <begin position="139"/>
        <end position="158"/>
    </location>
</feature>
<feature type="transmembrane region" description="Helical" evidence="2">
    <location>
        <begin position="112"/>
        <end position="132"/>
    </location>
</feature>
<keyword evidence="4" id="KW-1185">Reference proteome</keyword>
<keyword evidence="2" id="KW-1133">Transmembrane helix</keyword>
<proteinExistence type="predicted"/>
<evidence type="ECO:0000256" key="1">
    <source>
        <dbReference type="SAM" id="MobiDB-lite"/>
    </source>
</evidence>
<sequence>MFWHHRGVPATPTDADDDWARFGGDPAERRGGPRRGPEPHEPAPRRGRSAPVDLRDELPPEEYDPELSDEVAAARSRELPTVPVRRLLALAMAGLSFVLTVAMVVGSQLAPAPYAFVVFAVQLAFVVIWTVASQPPAPRIVAVVAILAALGADLVAVSANPASLGPLVYVTAGGFVAGVLGQMIRPAGRVRVTESLGSSLVLVLGVVSIASLVVLKREPLGTQVINAIVIGAGVALVAAHLFDAGLPVPRVAPTVPRGGLGIVVGGMLGTAAAGAAGYFLEGLEPLPTAIAGLAAAVIALMVDLSADYSESSRQLAGIAPALWLVRHMAGPLSAFTLAAPVAYAASTVLARGL</sequence>